<reference evidence="2" key="1">
    <citation type="journal article" date="2023" name="J. Hazard. Mater.">
        <title>Anaerobic biodegradation of pyrene and benzo[a]pyrene by a new sulfate-reducing Desulforamulus aquiferis strain DSA.</title>
        <authorList>
            <person name="Zhang Z."/>
            <person name="Sun J."/>
            <person name="Gong X."/>
            <person name="Wang C."/>
            <person name="Wang H."/>
        </authorList>
    </citation>
    <scope>NUCLEOTIDE SEQUENCE</scope>
    <source>
        <strain evidence="2">DSA</strain>
    </source>
</reference>
<gene>
    <name evidence="2" type="ORF">P6N53_10870</name>
</gene>
<dbReference type="EMBL" id="JARPTC010000015">
    <property type="protein sequence ID" value="MDO7787719.1"/>
    <property type="molecule type" value="Genomic_DNA"/>
</dbReference>
<organism evidence="2 3">
    <name type="scientific">Desulforamulus aquiferis</name>
    <dbReference type="NCBI Taxonomy" id="1397668"/>
    <lineage>
        <taxon>Bacteria</taxon>
        <taxon>Bacillati</taxon>
        <taxon>Bacillota</taxon>
        <taxon>Clostridia</taxon>
        <taxon>Eubacteriales</taxon>
        <taxon>Peptococcaceae</taxon>
        <taxon>Desulforamulus</taxon>
    </lineage>
</organism>
<reference evidence="2" key="2">
    <citation type="submission" date="2023-03" db="EMBL/GenBank/DDBJ databases">
        <authorList>
            <person name="Zhang Z."/>
        </authorList>
    </citation>
    <scope>NUCLEOTIDE SEQUENCE</scope>
    <source>
        <strain evidence="2">DSA</strain>
    </source>
</reference>
<feature type="domain" description="DUF1540" evidence="1">
    <location>
        <begin position="5"/>
        <end position="65"/>
    </location>
</feature>
<keyword evidence="3" id="KW-1185">Reference proteome</keyword>
<dbReference type="RefSeq" id="WP_304542990.1">
    <property type="nucleotide sequence ID" value="NZ_JARPTC010000015.1"/>
</dbReference>
<dbReference type="AlphaFoldDB" id="A0AAW7ZEL7"/>
<evidence type="ECO:0000259" key="1">
    <source>
        <dbReference type="Pfam" id="PF07561"/>
    </source>
</evidence>
<proteinExistence type="predicted"/>
<name>A0AAW7ZEL7_9FIRM</name>
<evidence type="ECO:0000313" key="2">
    <source>
        <dbReference type="EMBL" id="MDO7787719.1"/>
    </source>
</evidence>
<sequence length="82" mass="8957">MNQHIHCIVSDCHYYAQGNKCVANEILVATDQFGASQPENVDAAMAKQYNPQQAGNCMETCCKSYIPKGSKNIKADGITKMS</sequence>
<dbReference type="InterPro" id="IPR011437">
    <property type="entry name" value="DUF1540"/>
</dbReference>
<evidence type="ECO:0000313" key="3">
    <source>
        <dbReference type="Proteomes" id="UP001172911"/>
    </source>
</evidence>
<protein>
    <submittedName>
        <fullName evidence="2">DUF1540 domain-containing protein</fullName>
    </submittedName>
</protein>
<accession>A0AAW7ZEL7</accession>
<comment type="caution">
    <text evidence="2">The sequence shown here is derived from an EMBL/GenBank/DDBJ whole genome shotgun (WGS) entry which is preliminary data.</text>
</comment>
<dbReference type="Pfam" id="PF07561">
    <property type="entry name" value="DUF1540"/>
    <property type="match status" value="1"/>
</dbReference>
<dbReference type="Proteomes" id="UP001172911">
    <property type="component" value="Unassembled WGS sequence"/>
</dbReference>